<proteinExistence type="predicted"/>
<dbReference type="InterPro" id="IPR002109">
    <property type="entry name" value="Glutaredoxin"/>
</dbReference>
<dbReference type="OrthoDB" id="8991911at2"/>
<reference evidence="2 3" key="1">
    <citation type="submission" date="2014-03" db="EMBL/GenBank/DDBJ databases">
        <title>Genomics of Bifidobacteria.</title>
        <authorList>
            <person name="Ventura M."/>
            <person name="Milani C."/>
            <person name="Lugli G.A."/>
        </authorList>
    </citation>
    <scope>NUCLEOTIDE SEQUENCE [LARGE SCALE GENOMIC DNA]</scope>
    <source>
        <strain evidence="2 3">DSM 23973</strain>
    </source>
</reference>
<dbReference type="STRING" id="1437609.BCAL_2386"/>
<organism evidence="2 3">
    <name type="scientific">Bifidobacterium callitrichos DSM 23973</name>
    <dbReference type="NCBI Taxonomy" id="1437609"/>
    <lineage>
        <taxon>Bacteria</taxon>
        <taxon>Bacillati</taxon>
        <taxon>Actinomycetota</taxon>
        <taxon>Actinomycetes</taxon>
        <taxon>Bifidobacteriales</taxon>
        <taxon>Bifidobacteriaceae</taxon>
        <taxon>Bifidobacterium</taxon>
    </lineage>
</organism>
<dbReference type="RefSeq" id="WP_043167746.1">
    <property type="nucleotide sequence ID" value="NZ_JDUV01000036.1"/>
</dbReference>
<dbReference type="PROSITE" id="PS51354">
    <property type="entry name" value="GLUTAREDOXIN_2"/>
    <property type="match status" value="1"/>
</dbReference>
<accession>A0A086ZTM1</accession>
<dbReference type="InterPro" id="IPR036249">
    <property type="entry name" value="Thioredoxin-like_sf"/>
</dbReference>
<name>A0A086ZTM1_9BIFI</name>
<protein>
    <submittedName>
        <fullName evidence="2">Glutaredoxin-like protein</fullName>
    </submittedName>
</protein>
<dbReference type="SUPFAM" id="SSF52833">
    <property type="entry name" value="Thioredoxin-like"/>
    <property type="match status" value="1"/>
</dbReference>
<evidence type="ECO:0000313" key="2">
    <source>
        <dbReference type="EMBL" id="KFI49871.1"/>
    </source>
</evidence>
<dbReference type="EMBL" id="JGYS01000033">
    <property type="protein sequence ID" value="KFI49871.1"/>
    <property type="molecule type" value="Genomic_DNA"/>
</dbReference>
<dbReference type="AlphaFoldDB" id="A0A086ZTM1"/>
<comment type="caution">
    <text evidence="2">The sequence shown here is derived from an EMBL/GenBank/DDBJ whole genome shotgun (WGS) entry which is preliminary data.</text>
</comment>
<gene>
    <name evidence="2" type="ORF">BCAL_2386</name>
</gene>
<dbReference type="eggNOG" id="COG0695">
    <property type="taxonomic scope" value="Bacteria"/>
</dbReference>
<feature type="domain" description="Glutaredoxin" evidence="1">
    <location>
        <begin position="3"/>
        <end position="56"/>
    </location>
</feature>
<evidence type="ECO:0000259" key="1">
    <source>
        <dbReference type="Pfam" id="PF00462"/>
    </source>
</evidence>
<dbReference type="Proteomes" id="UP000029072">
    <property type="component" value="Unassembled WGS sequence"/>
</dbReference>
<sequence>MAIEVYGADWCGDCKRAKAALQEFGAEYVWHDLESEEGAADKAVAISGQMHIPVVLYPDGAFQVEPSSTDIRNKLGELRLLK</sequence>
<dbReference type="Pfam" id="PF00462">
    <property type="entry name" value="Glutaredoxin"/>
    <property type="match status" value="1"/>
</dbReference>
<dbReference type="InterPro" id="IPR011915">
    <property type="entry name" value="GlrX_actino"/>
</dbReference>
<dbReference type="NCBIfam" id="TIGR02200">
    <property type="entry name" value="GlrX_actino"/>
    <property type="match status" value="1"/>
</dbReference>
<dbReference type="CDD" id="cd02976">
    <property type="entry name" value="NrdH"/>
    <property type="match status" value="1"/>
</dbReference>
<evidence type="ECO:0000313" key="3">
    <source>
        <dbReference type="Proteomes" id="UP000029072"/>
    </source>
</evidence>
<dbReference type="Gene3D" id="3.40.30.10">
    <property type="entry name" value="Glutaredoxin"/>
    <property type="match status" value="1"/>
</dbReference>